<organism evidence="2 3">
    <name type="scientific">Vibrio renipiscarius</name>
    <dbReference type="NCBI Taxonomy" id="1461322"/>
    <lineage>
        <taxon>Bacteria</taxon>
        <taxon>Pseudomonadati</taxon>
        <taxon>Pseudomonadota</taxon>
        <taxon>Gammaproteobacteria</taxon>
        <taxon>Vibrionales</taxon>
        <taxon>Vibrionaceae</taxon>
        <taxon>Vibrio</taxon>
    </lineage>
</organism>
<keyword evidence="1" id="KW-0472">Membrane</keyword>
<proteinExistence type="predicted"/>
<dbReference type="Proteomes" id="UP000031672">
    <property type="component" value="Unassembled WGS sequence"/>
</dbReference>
<protein>
    <submittedName>
        <fullName evidence="2">Uncharacterized protein</fullName>
    </submittedName>
</protein>
<evidence type="ECO:0000313" key="3">
    <source>
        <dbReference type="Proteomes" id="UP000031672"/>
    </source>
</evidence>
<evidence type="ECO:0000256" key="1">
    <source>
        <dbReference type="SAM" id="Phobius"/>
    </source>
</evidence>
<accession>A0A0C2JFG3</accession>
<comment type="caution">
    <text evidence="2">The sequence shown here is derived from an EMBL/GenBank/DDBJ whole genome shotgun (WGS) entry which is preliminary data.</text>
</comment>
<dbReference type="AlphaFoldDB" id="A0A0C2NE05"/>
<dbReference type="EMBL" id="JTKH01000024">
    <property type="protein sequence ID" value="KII76634.1"/>
    <property type="molecule type" value="Genomic_DNA"/>
</dbReference>
<name>A0A0C2NE05_9VIBR</name>
<dbReference type="STRING" id="1461322.OJ16_17795"/>
<gene>
    <name evidence="2" type="ORF">OJ16_17795</name>
</gene>
<accession>A0A0C2NE05</accession>
<reference evidence="2 3" key="1">
    <citation type="submission" date="2014-11" db="EMBL/GenBank/DDBJ databases">
        <title>Draft Genome Sequence of Vibrio piscirenalis strains CECT 8603T and CECT 8604, two marine Gammaproteobacterium isolated from cultured gilthead sea bream (Sparus aurata).</title>
        <authorList>
            <person name="Arahal D.R."/>
            <person name="Rodrigo-Torres L."/>
            <person name="Lucena T."/>
            <person name="Pujalte M.J."/>
        </authorList>
    </citation>
    <scope>NUCLEOTIDE SEQUENCE [LARGE SCALE GENOMIC DNA]</scope>
    <source>
        <strain evidence="2 3">DCR 1-4-2</strain>
    </source>
</reference>
<feature type="transmembrane region" description="Helical" evidence="1">
    <location>
        <begin position="38"/>
        <end position="58"/>
    </location>
</feature>
<keyword evidence="3" id="KW-1185">Reference proteome</keyword>
<evidence type="ECO:0000313" key="2">
    <source>
        <dbReference type="EMBL" id="KII76634.1"/>
    </source>
</evidence>
<sequence>MSCESTQAMIDKSEQRGVLIKLPFKFVISGIKVYDFDALLYLGFYITGMSIWIGDCIFG</sequence>
<keyword evidence="1" id="KW-1133">Transmembrane helix</keyword>
<keyword evidence="1" id="KW-0812">Transmembrane</keyword>